<dbReference type="Gene3D" id="2.60.260.40">
    <property type="entry name" value="q5lls5 like domains"/>
    <property type="match status" value="1"/>
</dbReference>
<dbReference type="STRING" id="1443111.Z949_3845"/>
<protein>
    <submittedName>
        <fullName evidence="2">Putative Zn-finger protein</fullName>
    </submittedName>
</protein>
<dbReference type="InterPro" id="IPR019401">
    <property type="entry name" value="Znf_CHCC"/>
</dbReference>
<keyword evidence="3" id="KW-1185">Reference proteome</keyword>
<evidence type="ECO:0000313" key="2">
    <source>
        <dbReference type="EMBL" id="RKE97222.1"/>
    </source>
</evidence>
<gene>
    <name evidence="2" type="ORF">C8N30_1817</name>
</gene>
<proteinExistence type="predicted"/>
<dbReference type="EMBL" id="RAQK01000001">
    <property type="protein sequence ID" value="RKE97222.1"/>
    <property type="molecule type" value="Genomic_DNA"/>
</dbReference>
<dbReference type="AlphaFoldDB" id="A0A420DSL0"/>
<sequence>MGGVRVDLPSLHGRQGATPLPVPPALAITLAINFAISEGLAMTIDAPETRIVTTYRVACDGAEGALGHPRVWLQIPVDKGFVECGYCDCKFVHEDFEGKV</sequence>
<organism evidence="2 3">
    <name type="scientific">Sulfitobacter guttiformis</name>
    <dbReference type="NCBI Taxonomy" id="74349"/>
    <lineage>
        <taxon>Bacteria</taxon>
        <taxon>Pseudomonadati</taxon>
        <taxon>Pseudomonadota</taxon>
        <taxon>Alphaproteobacteria</taxon>
        <taxon>Rhodobacterales</taxon>
        <taxon>Roseobacteraceae</taxon>
        <taxon>Sulfitobacter</taxon>
    </lineage>
</organism>
<evidence type="ECO:0000313" key="3">
    <source>
        <dbReference type="Proteomes" id="UP000284407"/>
    </source>
</evidence>
<feature type="domain" description="Zinc finger CHCC-type" evidence="1">
    <location>
        <begin position="56"/>
        <end position="91"/>
    </location>
</feature>
<dbReference type="Proteomes" id="UP000284407">
    <property type="component" value="Unassembled WGS sequence"/>
</dbReference>
<reference evidence="2 3" key="1">
    <citation type="submission" date="2018-09" db="EMBL/GenBank/DDBJ databases">
        <title>Genomic Encyclopedia of Archaeal and Bacterial Type Strains, Phase II (KMG-II): from individual species to whole genera.</title>
        <authorList>
            <person name="Goeker M."/>
        </authorList>
    </citation>
    <scope>NUCLEOTIDE SEQUENCE [LARGE SCALE GENOMIC DNA]</scope>
    <source>
        <strain evidence="2 3">DSM 11458</strain>
    </source>
</reference>
<evidence type="ECO:0000259" key="1">
    <source>
        <dbReference type="Pfam" id="PF10276"/>
    </source>
</evidence>
<name>A0A420DSL0_9RHOB</name>
<comment type="caution">
    <text evidence="2">The sequence shown here is derived from an EMBL/GenBank/DDBJ whole genome shotgun (WGS) entry which is preliminary data.</text>
</comment>
<dbReference type="Pfam" id="PF10276">
    <property type="entry name" value="zf-CHCC"/>
    <property type="match status" value="1"/>
</dbReference>
<accession>A0A420DSL0</accession>